<name>A0A060WB71_ONCMY</name>
<organism evidence="2 3">
    <name type="scientific">Oncorhynchus mykiss</name>
    <name type="common">Rainbow trout</name>
    <name type="synonym">Salmo gairdneri</name>
    <dbReference type="NCBI Taxonomy" id="8022"/>
    <lineage>
        <taxon>Eukaryota</taxon>
        <taxon>Metazoa</taxon>
        <taxon>Chordata</taxon>
        <taxon>Craniata</taxon>
        <taxon>Vertebrata</taxon>
        <taxon>Euteleostomi</taxon>
        <taxon>Actinopterygii</taxon>
        <taxon>Neopterygii</taxon>
        <taxon>Teleostei</taxon>
        <taxon>Protacanthopterygii</taxon>
        <taxon>Salmoniformes</taxon>
        <taxon>Salmonidae</taxon>
        <taxon>Salmoninae</taxon>
        <taxon>Oncorhynchus</taxon>
    </lineage>
</organism>
<reference evidence="2" key="2">
    <citation type="submission" date="2014-03" db="EMBL/GenBank/DDBJ databases">
        <authorList>
            <person name="Genoscope - CEA"/>
        </authorList>
    </citation>
    <scope>NUCLEOTIDE SEQUENCE</scope>
</reference>
<dbReference type="PaxDb" id="8022-A0A060WB71"/>
<evidence type="ECO:0000313" key="2">
    <source>
        <dbReference type="EMBL" id="CDQ61775.1"/>
    </source>
</evidence>
<keyword evidence="1" id="KW-0472">Membrane</keyword>
<evidence type="ECO:0000256" key="1">
    <source>
        <dbReference type="SAM" id="Phobius"/>
    </source>
</evidence>
<sequence length="108" mass="12014">MAGYDDITGHDRAVYQHLILCTASFICQWLAILSQLLFISHHCFSHRYFHKTALLVKGLKKMTSSRSGHLMSLMLLIAHDLLEVEAVKEKAAYVEDNCSAPGYASGSS</sequence>
<keyword evidence="1" id="KW-1133">Transmembrane helix</keyword>
<proteinExistence type="predicted"/>
<dbReference type="AlphaFoldDB" id="A0A060WB71"/>
<protein>
    <submittedName>
        <fullName evidence="2">Uncharacterized protein</fullName>
    </submittedName>
</protein>
<accession>A0A060WB71</accession>
<feature type="transmembrane region" description="Helical" evidence="1">
    <location>
        <begin position="14"/>
        <end position="39"/>
    </location>
</feature>
<dbReference type="EMBL" id="FR904389">
    <property type="protein sequence ID" value="CDQ61775.1"/>
    <property type="molecule type" value="Genomic_DNA"/>
</dbReference>
<evidence type="ECO:0000313" key="3">
    <source>
        <dbReference type="Proteomes" id="UP000193380"/>
    </source>
</evidence>
<gene>
    <name evidence="2" type="ORF">GSONMT00065898001</name>
</gene>
<dbReference type="Proteomes" id="UP000193380">
    <property type="component" value="Unassembled WGS sequence"/>
</dbReference>
<keyword evidence="1" id="KW-0812">Transmembrane</keyword>
<reference evidence="2" key="1">
    <citation type="journal article" date="2014" name="Nat. Commun.">
        <title>The rainbow trout genome provides novel insights into evolution after whole-genome duplication in vertebrates.</title>
        <authorList>
            <person name="Berthelot C."/>
            <person name="Brunet F."/>
            <person name="Chalopin D."/>
            <person name="Juanchich A."/>
            <person name="Bernard M."/>
            <person name="Noel B."/>
            <person name="Bento P."/>
            <person name="Da Silva C."/>
            <person name="Labadie K."/>
            <person name="Alberti A."/>
            <person name="Aury J.M."/>
            <person name="Louis A."/>
            <person name="Dehais P."/>
            <person name="Bardou P."/>
            <person name="Montfort J."/>
            <person name="Klopp C."/>
            <person name="Cabau C."/>
            <person name="Gaspin C."/>
            <person name="Thorgaard G.H."/>
            <person name="Boussaha M."/>
            <person name="Quillet E."/>
            <person name="Guyomard R."/>
            <person name="Galiana D."/>
            <person name="Bobe J."/>
            <person name="Volff J.N."/>
            <person name="Genet C."/>
            <person name="Wincker P."/>
            <person name="Jaillon O."/>
            <person name="Roest Crollius H."/>
            <person name="Guiguen Y."/>
        </authorList>
    </citation>
    <scope>NUCLEOTIDE SEQUENCE [LARGE SCALE GENOMIC DNA]</scope>
</reference>